<name>A0A2S9XP02_9BACT</name>
<gene>
    <name evidence="1" type="ORF">ENSA7_77660</name>
</gene>
<evidence type="ECO:0000313" key="1">
    <source>
        <dbReference type="EMBL" id="PRP94597.1"/>
    </source>
</evidence>
<sequence>MPLDITMCPADGCPLRADCYRHRGVPVGRQSWFTAAPYDSTSQQCAQLLPLPQVSQAQIQARAYAIWQAAGQVPGQAEQHWHQAEAELTAQRSRALRPLP</sequence>
<dbReference type="Pfam" id="PF11154">
    <property type="entry name" value="DUF2934"/>
    <property type="match status" value="1"/>
</dbReference>
<accession>A0A2S9XP02</accession>
<comment type="caution">
    <text evidence="1">The sequence shown here is derived from an EMBL/GenBank/DDBJ whole genome shotgun (WGS) entry which is preliminary data.</text>
</comment>
<evidence type="ECO:0000313" key="2">
    <source>
        <dbReference type="Proteomes" id="UP000238823"/>
    </source>
</evidence>
<dbReference type="AlphaFoldDB" id="A0A2S9XP02"/>
<dbReference type="RefSeq" id="WP_106094537.1">
    <property type="nucleotide sequence ID" value="NZ_PVNL01000140.1"/>
</dbReference>
<dbReference type="Proteomes" id="UP000238823">
    <property type="component" value="Unassembled WGS sequence"/>
</dbReference>
<proteinExistence type="predicted"/>
<dbReference type="OrthoDB" id="9811127at2"/>
<dbReference type="EMBL" id="PVNL01000140">
    <property type="protein sequence ID" value="PRP94597.1"/>
    <property type="molecule type" value="Genomic_DNA"/>
</dbReference>
<reference evidence="1 2" key="1">
    <citation type="submission" date="2018-03" db="EMBL/GenBank/DDBJ databases">
        <title>Draft Genome Sequences of the Obligatory Marine Myxobacteria Enhygromyxa salina SWB007.</title>
        <authorList>
            <person name="Poehlein A."/>
            <person name="Moghaddam J.A."/>
            <person name="Harms H."/>
            <person name="Alanjari M."/>
            <person name="Koenig G.M."/>
            <person name="Daniel R."/>
            <person name="Schaeberle T.F."/>
        </authorList>
    </citation>
    <scope>NUCLEOTIDE SEQUENCE [LARGE SCALE GENOMIC DNA]</scope>
    <source>
        <strain evidence="1 2">SWB007</strain>
    </source>
</reference>
<protein>
    <recommendedName>
        <fullName evidence="3">DUF2934 domain-containing protein</fullName>
    </recommendedName>
</protein>
<organism evidence="1 2">
    <name type="scientific">Enhygromyxa salina</name>
    <dbReference type="NCBI Taxonomy" id="215803"/>
    <lineage>
        <taxon>Bacteria</taxon>
        <taxon>Pseudomonadati</taxon>
        <taxon>Myxococcota</taxon>
        <taxon>Polyangia</taxon>
        <taxon>Nannocystales</taxon>
        <taxon>Nannocystaceae</taxon>
        <taxon>Enhygromyxa</taxon>
    </lineage>
</organism>
<dbReference type="InterPro" id="IPR021327">
    <property type="entry name" value="DUF2934"/>
</dbReference>
<evidence type="ECO:0008006" key="3">
    <source>
        <dbReference type="Google" id="ProtNLM"/>
    </source>
</evidence>